<gene>
    <name evidence="1" type="ORF">DVW87_12385</name>
</gene>
<keyword evidence="2" id="KW-1185">Reference proteome</keyword>
<dbReference type="RefSeq" id="WP_114688041.1">
    <property type="nucleotide sequence ID" value="NZ_QQNB01000002.1"/>
</dbReference>
<evidence type="ECO:0000313" key="1">
    <source>
        <dbReference type="EMBL" id="RDE05972.1"/>
    </source>
</evidence>
<dbReference type="AlphaFoldDB" id="A0A369VY34"/>
<proteinExistence type="predicted"/>
<protein>
    <submittedName>
        <fullName evidence="1">Uncharacterized protein</fullName>
    </submittedName>
</protein>
<comment type="caution">
    <text evidence="1">The sequence shown here is derived from an EMBL/GenBank/DDBJ whole genome shotgun (WGS) entry which is preliminary data.</text>
</comment>
<dbReference type="Proteomes" id="UP000253918">
    <property type="component" value="Unassembled WGS sequence"/>
</dbReference>
<name>A0A369VY34_9SPHN</name>
<dbReference type="EMBL" id="QQNB01000002">
    <property type="protein sequence ID" value="RDE05972.1"/>
    <property type="molecule type" value="Genomic_DNA"/>
</dbReference>
<reference evidence="1 2" key="1">
    <citation type="submission" date="2018-07" db="EMBL/GenBank/DDBJ databases">
        <title>a novel species of Sphingomonas isolated from the rhizosphere soil of Araceae plant.</title>
        <authorList>
            <person name="Zhiyong W."/>
            <person name="Qinglan Z."/>
            <person name="Zhiwei F."/>
            <person name="Ding X."/>
            <person name="Gejiao W."/>
            <person name="Shixue Z."/>
        </authorList>
    </citation>
    <scope>NUCLEOTIDE SEQUENCE [LARGE SCALE GENOMIC DNA]</scope>
    <source>
        <strain evidence="1 2">WZY 27</strain>
    </source>
</reference>
<dbReference type="OrthoDB" id="7556040at2"/>
<organism evidence="1 2">
    <name type="scientific">Sphingomonas aracearum</name>
    <dbReference type="NCBI Taxonomy" id="2283317"/>
    <lineage>
        <taxon>Bacteria</taxon>
        <taxon>Pseudomonadati</taxon>
        <taxon>Pseudomonadota</taxon>
        <taxon>Alphaproteobacteria</taxon>
        <taxon>Sphingomonadales</taxon>
        <taxon>Sphingomonadaceae</taxon>
        <taxon>Sphingomonas</taxon>
    </lineage>
</organism>
<evidence type="ECO:0000313" key="2">
    <source>
        <dbReference type="Proteomes" id="UP000253918"/>
    </source>
</evidence>
<accession>A0A369VY34</accession>
<sequence>MTHRLAPGVAVAALGVTTAEAVALIDHGQMAQALGKDIIFIACGDTETGYGLTEVMIAAVRNGICHVQSGCSLYLPKAGARAVILPQPHVRGHFRLAPGELIQIDRKPADVEDGVARAGARMARLVAHGVDLDGRAVINTYPLAA</sequence>